<evidence type="ECO:0000313" key="2">
    <source>
        <dbReference type="Proteomes" id="UP001163293"/>
    </source>
</evidence>
<sequence>MQNQYLAEANALLTEAAQNLPEDVTAAAAIKASMAQAYATLALAREVAAATEAMAVKG</sequence>
<organism evidence="1 2">
    <name type="scientific">Paenarthrobacter ureafaciens</name>
    <dbReference type="NCBI Taxonomy" id="37931"/>
    <lineage>
        <taxon>Bacteria</taxon>
        <taxon>Bacillati</taxon>
        <taxon>Actinomycetota</taxon>
        <taxon>Actinomycetes</taxon>
        <taxon>Micrococcales</taxon>
        <taxon>Micrococcaceae</taxon>
        <taxon>Paenarthrobacter</taxon>
    </lineage>
</organism>
<proteinExistence type="predicted"/>
<dbReference type="AlphaFoldDB" id="A0AAX3EPZ7"/>
<reference evidence="1" key="1">
    <citation type="submission" date="2022-07" db="EMBL/GenBank/DDBJ databases">
        <authorList>
            <person name="Wu T."/>
        </authorList>
    </citation>
    <scope>NUCLEOTIDE SEQUENCE</scope>
    <source>
        <strain evidence="1">SD-1</strain>
        <plasmid evidence="1">unnamed6</plasmid>
    </source>
</reference>
<protein>
    <submittedName>
        <fullName evidence="1">Uncharacterized protein</fullName>
    </submittedName>
</protein>
<accession>A0AAX3EPZ7</accession>
<dbReference type="Proteomes" id="UP001163293">
    <property type="component" value="Plasmid unnamed6"/>
</dbReference>
<gene>
    <name evidence="1" type="ORF">NL394_23910</name>
</gene>
<geneLocation type="plasmid" evidence="1 2">
    <name>unnamed6</name>
</geneLocation>
<dbReference type="EMBL" id="CP101191">
    <property type="protein sequence ID" value="UYW00206.1"/>
    <property type="molecule type" value="Genomic_DNA"/>
</dbReference>
<name>A0AAX3EPZ7_PAEUR</name>
<keyword evidence="2" id="KW-1185">Reference proteome</keyword>
<keyword evidence="1" id="KW-0614">Plasmid</keyword>
<dbReference type="RefSeq" id="WP_264450204.1">
    <property type="nucleotide sequence ID" value="NZ_CP101191.1"/>
</dbReference>
<evidence type="ECO:0000313" key="1">
    <source>
        <dbReference type="EMBL" id="UYW00206.1"/>
    </source>
</evidence>